<evidence type="ECO:0000313" key="1">
    <source>
        <dbReference type="EMBL" id="QLQ81171.1"/>
    </source>
</evidence>
<dbReference type="PANTHER" id="PTHR28037:SF1">
    <property type="entry name" value="ALCOHOL O-ACETYLTRANSFERASE 1-RELATED"/>
    <property type="match status" value="1"/>
</dbReference>
<dbReference type="InterPro" id="IPR052058">
    <property type="entry name" value="Alcohol_O-acetyltransferase"/>
</dbReference>
<accession>A0A7H9HUZ4</accession>
<dbReference type="InterPro" id="IPR023213">
    <property type="entry name" value="CAT-like_dom_sf"/>
</dbReference>
<organism evidence="1 2">
    <name type="scientific">Torulaspora globosa</name>
    <dbReference type="NCBI Taxonomy" id="48254"/>
    <lineage>
        <taxon>Eukaryota</taxon>
        <taxon>Fungi</taxon>
        <taxon>Dikarya</taxon>
        <taxon>Ascomycota</taxon>
        <taxon>Saccharomycotina</taxon>
        <taxon>Saccharomycetes</taxon>
        <taxon>Saccharomycetales</taxon>
        <taxon>Saccharomycetaceae</taxon>
        <taxon>Torulaspora</taxon>
    </lineage>
</organism>
<reference evidence="1 2" key="1">
    <citation type="submission" date="2020-06" db="EMBL/GenBank/DDBJ databases">
        <title>The yeast mating-type switching endonuclease HO is a domesticated member of an unorthodox homing genetic element family.</title>
        <authorList>
            <person name="Coughlan A.Y."/>
            <person name="Lombardi L."/>
            <person name="Braun-Galleani S."/>
            <person name="Martos A.R."/>
            <person name="Galeote V."/>
            <person name="Bigey F."/>
            <person name="Dequin S."/>
            <person name="Byrne K.P."/>
            <person name="Wolfe K.H."/>
        </authorList>
    </citation>
    <scope>NUCLEOTIDE SEQUENCE [LARGE SCALE GENOMIC DNA]</scope>
    <source>
        <strain evidence="1 2">CBS2947</strain>
    </source>
</reference>
<dbReference type="InterPro" id="IPR010828">
    <property type="entry name" value="Atf2/Sli1-like"/>
</dbReference>
<evidence type="ECO:0000313" key="2">
    <source>
        <dbReference type="Proteomes" id="UP000510647"/>
    </source>
</evidence>
<dbReference type="GO" id="GO:0008080">
    <property type="term" value="F:N-acetyltransferase activity"/>
    <property type="evidence" value="ECO:0007669"/>
    <property type="project" value="TreeGrafter"/>
</dbReference>
<dbReference type="AlphaFoldDB" id="A0A7H9HUZ4"/>
<keyword evidence="2" id="KW-1185">Reference proteome</keyword>
<dbReference type="SUPFAM" id="SSF52777">
    <property type="entry name" value="CoA-dependent acyltransferases"/>
    <property type="match status" value="2"/>
</dbReference>
<protein>
    <recommendedName>
        <fullName evidence="3">Alcohol acetyltransferase</fullName>
    </recommendedName>
</protein>
<name>A0A7H9HUZ4_9SACH</name>
<dbReference type="Gene3D" id="3.30.559.30">
    <property type="entry name" value="Nonribosomal peptide synthetase, condensation domain"/>
    <property type="match status" value="1"/>
</dbReference>
<dbReference type="Proteomes" id="UP000510647">
    <property type="component" value="Chromosome 5"/>
</dbReference>
<gene>
    <name evidence="1" type="ORF">HG537_0E05260</name>
</gene>
<dbReference type="EMBL" id="CP059271">
    <property type="protein sequence ID" value="QLQ81171.1"/>
    <property type="molecule type" value="Genomic_DNA"/>
</dbReference>
<dbReference type="PANTHER" id="PTHR28037">
    <property type="entry name" value="ALCOHOL O-ACETYLTRANSFERASE 1-RELATED"/>
    <property type="match status" value="1"/>
</dbReference>
<dbReference type="OrthoDB" id="2150604at2759"/>
<dbReference type="Pfam" id="PF07247">
    <property type="entry name" value="AATase"/>
    <property type="match status" value="1"/>
</dbReference>
<sequence>MGSKKKLCSLEKFHYDRSRLNLHSCFYLGIQLNELPKKRLLCYALRETIAKHPQLHQTIALNLEDNQPYIKNIDGVIKFDDIAEYVPFDYAEDNINQIFRDQKFPYCVEKPLWKLLILESDTKCLLLLDHTLFDGMSAVAFWTSFMESLSDEAGECDDDLWAPSQESPIQDRHVYELWPTTWSSLCKALLVGILFRLCPSVVMAVGKDQLRFKKYQFPDGLFTENGSIGQSRYHIRNDNCQQSLQVEPSHLRVLLSACKSHSVSLTSFLAALFALSMDKCLEQDSYTGSYLKIDVPMNTRKACAEVLDIPESSLMMGNFVAPTELRYDLGTTDDIWRLAKELNKDLKRQTRTDIVSTINNVRLLDVADTVKFIEEKIKADGPSGTFEITNLGTQDFCKGRSNGRFLVENAMFNEPQSISDVFTCSVISTPLGGLSCSLSYPRAVKRTIEPCIDDLKEFLDQKRFI</sequence>
<dbReference type="Gene3D" id="3.30.559.10">
    <property type="entry name" value="Chloramphenicol acetyltransferase-like domain"/>
    <property type="match status" value="1"/>
</dbReference>
<proteinExistence type="predicted"/>
<evidence type="ECO:0008006" key="3">
    <source>
        <dbReference type="Google" id="ProtNLM"/>
    </source>
</evidence>